<gene>
    <name evidence="1" type="ORF">B0I08_108100</name>
</gene>
<protein>
    <submittedName>
        <fullName evidence="1">Uncharacterized protein</fullName>
    </submittedName>
</protein>
<comment type="caution">
    <text evidence="1">The sequence shown here is derived from an EMBL/GenBank/DDBJ whole genome shotgun (WGS) entry which is preliminary data.</text>
</comment>
<proteinExistence type="predicted"/>
<evidence type="ECO:0000313" key="1">
    <source>
        <dbReference type="EMBL" id="PRY67016.1"/>
    </source>
</evidence>
<dbReference type="OrthoDB" id="5120958at2"/>
<reference evidence="1 2" key="1">
    <citation type="submission" date="2018-03" db="EMBL/GenBank/DDBJ databases">
        <title>Genomic Encyclopedia of Type Strains, Phase III (KMG-III): the genomes of soil and plant-associated and newly described type strains.</title>
        <authorList>
            <person name="Whitman W."/>
        </authorList>
    </citation>
    <scope>NUCLEOTIDE SEQUENCE [LARGE SCALE GENOMIC DNA]</scope>
    <source>
        <strain evidence="1 2">CGMCC 1.12484</strain>
    </source>
</reference>
<accession>A0A2T0V9Z6</accession>
<dbReference type="RefSeq" id="WP_106214137.1">
    <property type="nucleotide sequence ID" value="NZ_PVTL01000008.1"/>
</dbReference>
<sequence>MSKKIDAARKRLTKALKNHAAVVGGTAVSLKKAQRAVTEVHQAAIDYSALVEAKTGIESSFPMLWQDGLEPSTVASLVAERDALASKPKGKDKK</sequence>
<dbReference type="Proteomes" id="UP000237983">
    <property type="component" value="Unassembled WGS sequence"/>
</dbReference>
<dbReference type="EMBL" id="PVTL01000008">
    <property type="protein sequence ID" value="PRY67016.1"/>
    <property type="molecule type" value="Genomic_DNA"/>
</dbReference>
<keyword evidence="2" id="KW-1185">Reference proteome</keyword>
<dbReference type="AlphaFoldDB" id="A0A2T0V9Z6"/>
<evidence type="ECO:0000313" key="2">
    <source>
        <dbReference type="Proteomes" id="UP000237983"/>
    </source>
</evidence>
<organism evidence="1 2">
    <name type="scientific">Glaciihabitans tibetensis</name>
    <dbReference type="NCBI Taxonomy" id="1266600"/>
    <lineage>
        <taxon>Bacteria</taxon>
        <taxon>Bacillati</taxon>
        <taxon>Actinomycetota</taxon>
        <taxon>Actinomycetes</taxon>
        <taxon>Micrococcales</taxon>
        <taxon>Microbacteriaceae</taxon>
        <taxon>Glaciihabitans</taxon>
    </lineage>
</organism>
<name>A0A2T0V9Z6_9MICO</name>